<name>A0A9K3GK77_9EUKA</name>
<feature type="non-terminal residue" evidence="1">
    <location>
        <position position="1"/>
    </location>
</feature>
<proteinExistence type="predicted"/>
<protein>
    <submittedName>
        <fullName evidence="1">Uncharacterized protein</fullName>
    </submittedName>
</protein>
<comment type="caution">
    <text evidence="1">The sequence shown here is derived from an EMBL/GenBank/DDBJ whole genome shotgun (WGS) entry which is preliminary data.</text>
</comment>
<feature type="non-terminal residue" evidence="1">
    <location>
        <position position="375"/>
    </location>
</feature>
<evidence type="ECO:0000313" key="2">
    <source>
        <dbReference type="Proteomes" id="UP000265618"/>
    </source>
</evidence>
<organism evidence="1 2">
    <name type="scientific">Kipferlia bialata</name>
    <dbReference type="NCBI Taxonomy" id="797122"/>
    <lineage>
        <taxon>Eukaryota</taxon>
        <taxon>Metamonada</taxon>
        <taxon>Carpediemonas-like organisms</taxon>
        <taxon>Kipferlia</taxon>
    </lineage>
</organism>
<sequence length="375" mass="41900">RCLKDVGHILVVGAGISKALSHNALMWGGMLEEVNDMMFRDGAWPEYTQISGRMIQIGEEISQAQWELSEEVAGILDELEAGCTAYVLGRCSKDTGCGASLLLREIQAVKGIGFMPHGAERSNTLWLLQRIQGAWETFQLGAAERRGRMLAECVSVYERADALKGGQEGKTLFDRCMWLSREALARSQPDPDVPSEWLADYNARVHKDLEGQVADSFRLLSIGLVLALDAAKHDYSGPTTTTSTSPDFKVTFNHPYVLEVRKRLEAFSRIPEETSCFRAVCGDAHLLLEALSSAEPHKMLPPASCLVQAEVVWARARMAELSEDRLSRGDRRHVECVIDRMRLRLPVSFDVVSLRSGLRAFRHLRHSRITTLNYD</sequence>
<reference evidence="1 2" key="1">
    <citation type="journal article" date="2018" name="PLoS ONE">
        <title>The draft genome of Kipferlia bialata reveals reductive genome evolution in fornicate parasites.</title>
        <authorList>
            <person name="Tanifuji G."/>
            <person name="Takabayashi S."/>
            <person name="Kume K."/>
            <person name="Takagi M."/>
            <person name="Nakayama T."/>
            <person name="Kamikawa R."/>
            <person name="Inagaki Y."/>
            <person name="Hashimoto T."/>
        </authorList>
    </citation>
    <scope>NUCLEOTIDE SEQUENCE [LARGE SCALE GENOMIC DNA]</scope>
    <source>
        <strain evidence="1">NY0173</strain>
    </source>
</reference>
<gene>
    <name evidence="1" type="ORF">KIPB_006930</name>
</gene>
<accession>A0A9K3GK77</accession>
<evidence type="ECO:0000313" key="1">
    <source>
        <dbReference type="EMBL" id="GIQ85290.1"/>
    </source>
</evidence>
<dbReference type="EMBL" id="BDIP01001865">
    <property type="protein sequence ID" value="GIQ85290.1"/>
    <property type="molecule type" value="Genomic_DNA"/>
</dbReference>
<keyword evidence="2" id="KW-1185">Reference proteome</keyword>
<dbReference type="Proteomes" id="UP000265618">
    <property type="component" value="Unassembled WGS sequence"/>
</dbReference>
<dbReference type="AlphaFoldDB" id="A0A9K3GK77"/>